<sequence length="333" mass="35544">MRLRFTTSQLRLAVFFGLAFFFHTVSAVAVARNVSMSHTVSAHPKLLKQHWVPEARSQDHAPAYRPSSDLLDSSISKISKRSSSRLTYYEPGDGACGGKNGPNDMIVAINSAQYENGAHCWKMITIMSNGKQIKAQVVDECPGCPVGGLDLSPSLFQHFAPLDEGVISGHWSFIDASQDTAKEKPKVKVEPKHALPNIVVAVSKDRTTHTSHTVPSTTVHSDSAPAETTATATTTTATDRGLAVPTLDITLSAQTFSVGPLLGTEGPIKSLTTTHPASEMPSFQIIAVSLGAALDPAPAVTHIPSETTLQDLETAVLLLGSFFFSCSQMPEIP</sequence>
<evidence type="ECO:0000256" key="1">
    <source>
        <dbReference type="ARBA" id="ARBA00022729"/>
    </source>
</evidence>
<feature type="region of interest" description="Disordered" evidence="2">
    <location>
        <begin position="205"/>
        <end position="235"/>
    </location>
</feature>
<reference evidence="4 5" key="1">
    <citation type="submission" date="2019-02" db="EMBL/GenBank/DDBJ databases">
        <title>Genome sequencing of the rare red list fungi Phellinidium pouzarii.</title>
        <authorList>
            <person name="Buettner E."/>
            <person name="Kellner H."/>
        </authorList>
    </citation>
    <scope>NUCLEOTIDE SEQUENCE [LARGE SCALE GENOMIC DNA]</scope>
    <source>
        <strain evidence="4 5">DSM 108285</strain>
    </source>
</reference>
<protein>
    <recommendedName>
        <fullName evidence="6">RlpA-like protein double-psi beta-barrel domain-containing protein</fullName>
    </recommendedName>
</protein>
<proteinExistence type="predicted"/>
<dbReference type="InterPro" id="IPR051477">
    <property type="entry name" value="Expansin_CellWall"/>
</dbReference>
<dbReference type="AlphaFoldDB" id="A0A4S4L1H6"/>
<evidence type="ECO:0000256" key="2">
    <source>
        <dbReference type="SAM" id="MobiDB-lite"/>
    </source>
</evidence>
<keyword evidence="5" id="KW-1185">Reference proteome</keyword>
<dbReference type="SUPFAM" id="SSF50685">
    <property type="entry name" value="Barwin-like endoglucanases"/>
    <property type="match status" value="1"/>
</dbReference>
<dbReference type="Proteomes" id="UP000308199">
    <property type="component" value="Unassembled WGS sequence"/>
</dbReference>
<keyword evidence="1 3" id="KW-0732">Signal</keyword>
<dbReference type="Gene3D" id="2.40.40.10">
    <property type="entry name" value="RlpA-like domain"/>
    <property type="match status" value="1"/>
</dbReference>
<evidence type="ECO:0008006" key="6">
    <source>
        <dbReference type="Google" id="ProtNLM"/>
    </source>
</evidence>
<name>A0A4S4L1H6_9AGAM</name>
<gene>
    <name evidence="4" type="ORF">EW145_g5059</name>
</gene>
<dbReference type="EMBL" id="SGPK01000288">
    <property type="protein sequence ID" value="THH05074.1"/>
    <property type="molecule type" value="Genomic_DNA"/>
</dbReference>
<organism evidence="4 5">
    <name type="scientific">Phellinidium pouzarii</name>
    <dbReference type="NCBI Taxonomy" id="167371"/>
    <lineage>
        <taxon>Eukaryota</taxon>
        <taxon>Fungi</taxon>
        <taxon>Dikarya</taxon>
        <taxon>Basidiomycota</taxon>
        <taxon>Agaricomycotina</taxon>
        <taxon>Agaricomycetes</taxon>
        <taxon>Hymenochaetales</taxon>
        <taxon>Hymenochaetaceae</taxon>
        <taxon>Phellinidium</taxon>
    </lineage>
</organism>
<evidence type="ECO:0000313" key="4">
    <source>
        <dbReference type="EMBL" id="THH05074.1"/>
    </source>
</evidence>
<dbReference type="OrthoDB" id="623670at2759"/>
<comment type="caution">
    <text evidence="4">The sequence shown here is derived from an EMBL/GenBank/DDBJ whole genome shotgun (WGS) entry which is preliminary data.</text>
</comment>
<accession>A0A4S4L1H6</accession>
<dbReference type="PANTHER" id="PTHR31836:SF28">
    <property type="entry name" value="SRCR DOMAIN-CONTAINING PROTEIN-RELATED"/>
    <property type="match status" value="1"/>
</dbReference>
<feature type="compositionally biased region" description="Low complexity" evidence="2">
    <location>
        <begin position="210"/>
        <end position="221"/>
    </location>
</feature>
<evidence type="ECO:0000313" key="5">
    <source>
        <dbReference type="Proteomes" id="UP000308199"/>
    </source>
</evidence>
<evidence type="ECO:0000256" key="3">
    <source>
        <dbReference type="SAM" id="SignalP"/>
    </source>
</evidence>
<feature type="chain" id="PRO_5020411360" description="RlpA-like protein double-psi beta-barrel domain-containing protein" evidence="3">
    <location>
        <begin position="28"/>
        <end position="333"/>
    </location>
</feature>
<dbReference type="CDD" id="cd22191">
    <property type="entry name" value="DPBB_RlpA_EXP_N-like"/>
    <property type="match status" value="1"/>
</dbReference>
<feature type="signal peptide" evidence="3">
    <location>
        <begin position="1"/>
        <end position="27"/>
    </location>
</feature>
<dbReference type="PANTHER" id="PTHR31836">
    <property type="match status" value="1"/>
</dbReference>
<dbReference type="InterPro" id="IPR036908">
    <property type="entry name" value="RlpA-like_sf"/>
</dbReference>